<dbReference type="Gene3D" id="3.40.50.12500">
    <property type="match status" value="1"/>
</dbReference>
<keyword evidence="3" id="KW-1185">Reference proteome</keyword>
<dbReference type="AlphaFoldDB" id="A0A1H3CGZ2"/>
<dbReference type="GO" id="GO:0047661">
    <property type="term" value="F:amino-acid racemase activity"/>
    <property type="evidence" value="ECO:0007669"/>
    <property type="project" value="InterPro"/>
</dbReference>
<evidence type="ECO:0000256" key="1">
    <source>
        <dbReference type="ARBA" id="ARBA00038414"/>
    </source>
</evidence>
<protein>
    <submittedName>
        <fullName evidence="2">Allantoin racemase</fullName>
    </submittedName>
</protein>
<sequence>MPGGAWSEMRLSVINPNSTEAMTRAIGEAASAASGPGTRVRAVNPWESPPAIQGAEDGEAALPGLFRVFDEEVAAGAEAAVIACFDDTGLWELRAKARIPVIGIGEAAYTAAMLAGTRFSVVTTLAVSIPVLEENIARYGFAGRCARVRASGVPVLELEADPEGSAERVAAEIGRAAAEDGIDAVVLGCAGMADLATRMAARFGLPVIEGVSAAVRLAETLHDLPGMRLGARAG</sequence>
<dbReference type="EMBL" id="FNMZ01000006">
    <property type="protein sequence ID" value="SDX53427.1"/>
    <property type="molecule type" value="Genomic_DNA"/>
</dbReference>
<dbReference type="InterPro" id="IPR053714">
    <property type="entry name" value="Iso_Racemase_Enz_sf"/>
</dbReference>
<reference evidence="2 3" key="1">
    <citation type="submission" date="2016-10" db="EMBL/GenBank/DDBJ databases">
        <authorList>
            <person name="de Groot N.N."/>
        </authorList>
    </citation>
    <scope>NUCLEOTIDE SEQUENCE [LARGE SCALE GENOMIC DNA]</scope>
    <source>
        <strain evidence="2 3">DSM 17890</strain>
    </source>
</reference>
<dbReference type="InterPro" id="IPR052186">
    <property type="entry name" value="Hydantoin_racemase-like"/>
</dbReference>
<name>A0A1H3CGZ2_9RHOB</name>
<dbReference type="Proteomes" id="UP000199118">
    <property type="component" value="Unassembled WGS sequence"/>
</dbReference>
<evidence type="ECO:0000313" key="2">
    <source>
        <dbReference type="EMBL" id="SDX53427.1"/>
    </source>
</evidence>
<dbReference type="STRING" id="356660.SAMN05444336_106105"/>
<proteinExistence type="inferred from homology"/>
<organism evidence="2 3">
    <name type="scientific">Albimonas donghaensis</name>
    <dbReference type="NCBI Taxonomy" id="356660"/>
    <lineage>
        <taxon>Bacteria</taxon>
        <taxon>Pseudomonadati</taxon>
        <taxon>Pseudomonadota</taxon>
        <taxon>Alphaproteobacteria</taxon>
        <taxon>Rhodobacterales</taxon>
        <taxon>Paracoccaceae</taxon>
        <taxon>Albimonas</taxon>
    </lineage>
</organism>
<dbReference type="InterPro" id="IPR015942">
    <property type="entry name" value="Asp/Glu/hydantoin_racemase"/>
</dbReference>
<dbReference type="PANTHER" id="PTHR28047">
    <property type="entry name" value="PROTEIN DCG1"/>
    <property type="match status" value="1"/>
</dbReference>
<gene>
    <name evidence="2" type="ORF">SAMN05444336_106105</name>
</gene>
<dbReference type="Pfam" id="PF01177">
    <property type="entry name" value="Asp_Glu_race"/>
    <property type="match status" value="1"/>
</dbReference>
<evidence type="ECO:0000313" key="3">
    <source>
        <dbReference type="Proteomes" id="UP000199118"/>
    </source>
</evidence>
<dbReference type="PANTHER" id="PTHR28047:SF5">
    <property type="entry name" value="PROTEIN DCG1"/>
    <property type="match status" value="1"/>
</dbReference>
<comment type="similarity">
    <text evidence="1">Belongs to the HyuE racemase family.</text>
</comment>
<accession>A0A1H3CGZ2</accession>